<evidence type="ECO:0000259" key="3">
    <source>
        <dbReference type="SMART" id="SM01008"/>
    </source>
</evidence>
<keyword evidence="1" id="KW-0500">Molybdenum</keyword>
<evidence type="ECO:0000313" key="4">
    <source>
        <dbReference type="EMBL" id="MFC4495406.1"/>
    </source>
</evidence>
<dbReference type="Pfam" id="PF01315">
    <property type="entry name" value="Ald_Xan_dh_C"/>
    <property type="match status" value="1"/>
</dbReference>
<dbReference type="SUPFAM" id="SSF56003">
    <property type="entry name" value="Molybdenum cofactor-binding domain"/>
    <property type="match status" value="1"/>
</dbReference>
<protein>
    <submittedName>
        <fullName evidence="4">Xanthine dehydrogenase family protein molybdopterin-binding subunit</fullName>
    </submittedName>
</protein>
<dbReference type="PANTHER" id="PTHR11908">
    <property type="entry name" value="XANTHINE DEHYDROGENASE"/>
    <property type="match status" value="1"/>
</dbReference>
<dbReference type="Proteomes" id="UP001595997">
    <property type="component" value="Unassembled WGS sequence"/>
</dbReference>
<dbReference type="InterPro" id="IPR008274">
    <property type="entry name" value="AldOxase/xan_DH_MoCoBD1"/>
</dbReference>
<feature type="domain" description="Aldehyde oxidase/xanthine dehydrogenase a/b hammerhead" evidence="3">
    <location>
        <begin position="45"/>
        <end position="162"/>
    </location>
</feature>
<dbReference type="SMART" id="SM01008">
    <property type="entry name" value="Ald_Xan_dh_C"/>
    <property type="match status" value="1"/>
</dbReference>
<evidence type="ECO:0000256" key="2">
    <source>
        <dbReference type="ARBA" id="ARBA00023002"/>
    </source>
</evidence>
<sequence length="751" mass="79446">MSSPESPDGPVAAGSTAVAAVPAEAAGPAAVGRAVDRVDAPVKVTGQARYAAEFPYVGQAYAAFTYATVTRGRITAIDTAATSALPGVVAVITHLDAPRMKPSPKPNPLRSMESMATATSVDYLNTSEVHWNGQPVAVVVAEDVETARHGAESVSVTYEVLPHSVDFAAEEHNAVPQKSSIIQHASGSKGDADAALADAPVSVDLRFTTPRHHHNALEPHATTAVWDGDRLTVHDGTQNIHWLRSQLATKFDVPLGDVRVVSPFVGGGFGGKSMVWPGTILTVLAARVTGRPVRAALTREGVYRSVGGRQPSVQRVAIGAERDGGMTALIHTSTAPMGKVGGMPEQITTVARHMYGAGNIRHQQRTLGLDTHSTTNMRAPGESIGSYAMEAAVDELAYALRMDPVELRLRNEPSRNPIDGKPFAHRQLRECFVNGSSLFGWSARSFEPRSVREGRSLIGWGTAAAYHPAWQLPANVTVRLDAAGQALVRCAFHEMGMGTATAQGQIAADALGVPFDAVTVEYGDSELPTGPGAGGSAQTASVASSLLEACEKLKKSIGTPREGESYAQLLARTGRDHAEAAVGSETRVGKTVGQVKFTAKYLKDQRRWMKAACGAHFCEVRVDADTGEARVTRWVAVFDVGRVINAKTAASQLRGGVVMGIGQALTEQTLLDPRTGRIMNPSLSEYHVPVHADVPRIDVSWLDDPDPTMPLGLLGIGEVGITGVAGAIANALHHATGRRLYDLPLTLEKLL</sequence>
<dbReference type="InterPro" id="IPR016208">
    <property type="entry name" value="Ald_Oxase/xanthine_DH-like"/>
</dbReference>
<dbReference type="Gene3D" id="3.90.1170.50">
    <property type="entry name" value="Aldehyde oxidase/xanthine dehydrogenase, a/b hammerhead"/>
    <property type="match status" value="1"/>
</dbReference>
<gene>
    <name evidence="4" type="ORF">ACFPA8_14825</name>
</gene>
<dbReference type="InterPro" id="IPR046867">
    <property type="entry name" value="AldOxase/xan_DH_MoCoBD2"/>
</dbReference>
<dbReference type="Gene3D" id="3.30.365.10">
    <property type="entry name" value="Aldehyde oxidase/xanthine dehydrogenase, molybdopterin binding domain"/>
    <property type="match status" value="4"/>
</dbReference>
<dbReference type="InterPro" id="IPR000674">
    <property type="entry name" value="Ald_Oxase/Xan_DH_a/b"/>
</dbReference>
<evidence type="ECO:0000313" key="5">
    <source>
        <dbReference type="Proteomes" id="UP001595997"/>
    </source>
</evidence>
<name>A0ABV9A936_9ACTN</name>
<accession>A0ABV9A936</accession>
<dbReference type="InterPro" id="IPR036856">
    <property type="entry name" value="Ald_Oxase/Xan_DH_a/b_sf"/>
</dbReference>
<comment type="caution">
    <text evidence="4">The sequence shown here is derived from an EMBL/GenBank/DDBJ whole genome shotgun (WGS) entry which is preliminary data.</text>
</comment>
<dbReference type="RefSeq" id="WP_386448166.1">
    <property type="nucleotide sequence ID" value="NZ_JBHSFH010000007.1"/>
</dbReference>
<dbReference type="SUPFAM" id="SSF54665">
    <property type="entry name" value="CO dehydrogenase molybdoprotein N-domain-like"/>
    <property type="match status" value="1"/>
</dbReference>
<keyword evidence="2" id="KW-0560">Oxidoreductase</keyword>
<dbReference type="Pfam" id="PF20256">
    <property type="entry name" value="MoCoBD_2"/>
    <property type="match status" value="1"/>
</dbReference>
<proteinExistence type="predicted"/>
<dbReference type="EMBL" id="JBHSFH010000007">
    <property type="protein sequence ID" value="MFC4495406.1"/>
    <property type="molecule type" value="Genomic_DNA"/>
</dbReference>
<dbReference type="InterPro" id="IPR037165">
    <property type="entry name" value="AldOxase/xan_DH_Mopterin-bd_sf"/>
</dbReference>
<reference evidence="5" key="1">
    <citation type="journal article" date="2019" name="Int. J. Syst. Evol. Microbiol.">
        <title>The Global Catalogue of Microorganisms (GCM) 10K type strain sequencing project: providing services to taxonomists for standard genome sequencing and annotation.</title>
        <authorList>
            <consortium name="The Broad Institute Genomics Platform"/>
            <consortium name="The Broad Institute Genome Sequencing Center for Infectious Disease"/>
            <person name="Wu L."/>
            <person name="Ma J."/>
        </authorList>
    </citation>
    <scope>NUCLEOTIDE SEQUENCE [LARGE SCALE GENOMIC DNA]</scope>
    <source>
        <strain evidence="5">CGMCC 4.7357</strain>
    </source>
</reference>
<evidence type="ECO:0000256" key="1">
    <source>
        <dbReference type="ARBA" id="ARBA00022505"/>
    </source>
</evidence>
<keyword evidence="5" id="KW-1185">Reference proteome</keyword>
<organism evidence="4 5">
    <name type="scientific">Streptomyces ovatisporus</name>
    <dbReference type="NCBI Taxonomy" id="1128682"/>
    <lineage>
        <taxon>Bacteria</taxon>
        <taxon>Bacillati</taxon>
        <taxon>Actinomycetota</taxon>
        <taxon>Actinomycetes</taxon>
        <taxon>Kitasatosporales</taxon>
        <taxon>Streptomycetaceae</taxon>
        <taxon>Streptomyces</taxon>
    </lineage>
</organism>
<dbReference type="PANTHER" id="PTHR11908:SF132">
    <property type="entry name" value="ALDEHYDE OXIDASE 1-RELATED"/>
    <property type="match status" value="1"/>
</dbReference>
<dbReference type="Pfam" id="PF02738">
    <property type="entry name" value="MoCoBD_1"/>
    <property type="match status" value="1"/>
</dbReference>